<dbReference type="OrthoDB" id="5230873at2759"/>
<proteinExistence type="predicted"/>
<dbReference type="RefSeq" id="XP_056561300.1">
    <property type="nucleotide sequence ID" value="XM_056694571.1"/>
</dbReference>
<gene>
    <name evidence="3" type="ORF">N7496_001640</name>
</gene>
<evidence type="ECO:0000313" key="3">
    <source>
        <dbReference type="EMBL" id="KAJ5390572.1"/>
    </source>
</evidence>
<dbReference type="Proteomes" id="UP001147782">
    <property type="component" value="Unassembled WGS sequence"/>
</dbReference>
<name>A0A9W9VWD4_9EURO</name>
<evidence type="ECO:0008006" key="5">
    <source>
        <dbReference type="Google" id="ProtNLM"/>
    </source>
</evidence>
<keyword evidence="4" id="KW-1185">Reference proteome</keyword>
<organism evidence="3 4">
    <name type="scientific">Penicillium cataractarum</name>
    <dbReference type="NCBI Taxonomy" id="2100454"/>
    <lineage>
        <taxon>Eukaryota</taxon>
        <taxon>Fungi</taxon>
        <taxon>Dikarya</taxon>
        <taxon>Ascomycota</taxon>
        <taxon>Pezizomycotina</taxon>
        <taxon>Eurotiomycetes</taxon>
        <taxon>Eurotiomycetidae</taxon>
        <taxon>Eurotiales</taxon>
        <taxon>Aspergillaceae</taxon>
        <taxon>Penicillium</taxon>
    </lineage>
</organism>
<evidence type="ECO:0000256" key="2">
    <source>
        <dbReference type="SAM" id="SignalP"/>
    </source>
</evidence>
<dbReference type="EMBL" id="JAPZBS010000001">
    <property type="protein sequence ID" value="KAJ5390572.1"/>
    <property type="molecule type" value="Genomic_DNA"/>
</dbReference>
<accession>A0A9W9VWD4</accession>
<dbReference type="GeneID" id="81433748"/>
<dbReference type="AlphaFoldDB" id="A0A9W9VWD4"/>
<feature type="signal peptide" evidence="2">
    <location>
        <begin position="1"/>
        <end position="19"/>
    </location>
</feature>
<reference evidence="3" key="1">
    <citation type="submission" date="2022-11" db="EMBL/GenBank/DDBJ databases">
        <authorList>
            <person name="Petersen C."/>
        </authorList>
    </citation>
    <scope>NUCLEOTIDE SEQUENCE</scope>
    <source>
        <strain evidence="3">IBT 29864</strain>
    </source>
</reference>
<reference evidence="3" key="2">
    <citation type="journal article" date="2023" name="IMA Fungus">
        <title>Comparative genomic study of the Penicillium genus elucidates a diverse pangenome and 15 lateral gene transfer events.</title>
        <authorList>
            <person name="Petersen C."/>
            <person name="Sorensen T."/>
            <person name="Nielsen M.R."/>
            <person name="Sondergaard T.E."/>
            <person name="Sorensen J.L."/>
            <person name="Fitzpatrick D.A."/>
            <person name="Frisvad J.C."/>
            <person name="Nielsen K.L."/>
        </authorList>
    </citation>
    <scope>NUCLEOTIDE SEQUENCE</scope>
    <source>
        <strain evidence="3">IBT 29864</strain>
    </source>
</reference>
<evidence type="ECO:0000313" key="4">
    <source>
        <dbReference type="Proteomes" id="UP001147782"/>
    </source>
</evidence>
<feature type="chain" id="PRO_5040813852" description="DOMON domain-containing protein" evidence="2">
    <location>
        <begin position="20"/>
        <end position="190"/>
    </location>
</feature>
<feature type="region of interest" description="Disordered" evidence="1">
    <location>
        <begin position="76"/>
        <end position="98"/>
    </location>
</feature>
<evidence type="ECO:0000256" key="1">
    <source>
        <dbReference type="SAM" id="MobiDB-lite"/>
    </source>
</evidence>
<sequence length="190" mass="20206">MLRHLISGAMLCLVASASGFVPRAAPGVDESFSLYAYGDSVGGLSIFYADGKAFVGDPSNSTSSSAIPVSFERSSSSSSSKWIANPNTTSSTDNTDNTDRWSNKMLYIPSSSSSSHQMGFTSKAESNETTTGFIFYGQWVMIETESGDISSSFYVKASSEGEGVYSLLWNVTDDDSAIPISLRSVKPSNS</sequence>
<keyword evidence="2" id="KW-0732">Signal</keyword>
<comment type="caution">
    <text evidence="3">The sequence shown here is derived from an EMBL/GenBank/DDBJ whole genome shotgun (WGS) entry which is preliminary data.</text>
</comment>
<protein>
    <recommendedName>
        <fullName evidence="5">DOMON domain-containing protein</fullName>
    </recommendedName>
</protein>